<dbReference type="PRINTS" id="PR00364">
    <property type="entry name" value="DISEASERSIST"/>
</dbReference>
<dbReference type="SMART" id="SM00028">
    <property type="entry name" value="TPR"/>
    <property type="match status" value="4"/>
</dbReference>
<dbReference type="GO" id="GO:0003677">
    <property type="term" value="F:DNA binding"/>
    <property type="evidence" value="ECO:0007669"/>
    <property type="project" value="InterPro"/>
</dbReference>
<dbReference type="InterPro" id="IPR005158">
    <property type="entry name" value="BTAD"/>
</dbReference>
<dbReference type="InterPro" id="IPR019734">
    <property type="entry name" value="TPR_rpt"/>
</dbReference>
<dbReference type="Gene3D" id="3.40.50.300">
    <property type="entry name" value="P-loop containing nucleotide triphosphate hydrolases"/>
    <property type="match status" value="1"/>
</dbReference>
<dbReference type="InterPro" id="IPR001387">
    <property type="entry name" value="Cro/C1-type_HTH"/>
</dbReference>
<dbReference type="SUPFAM" id="SSF47413">
    <property type="entry name" value="lambda repressor-like DNA-binding domains"/>
    <property type="match status" value="1"/>
</dbReference>
<dbReference type="InterPro" id="IPR011990">
    <property type="entry name" value="TPR-like_helical_dom_sf"/>
</dbReference>
<dbReference type="GO" id="GO:0043531">
    <property type="term" value="F:ADP binding"/>
    <property type="evidence" value="ECO:0007669"/>
    <property type="project" value="InterPro"/>
</dbReference>
<dbReference type="InterPro" id="IPR010982">
    <property type="entry name" value="Lambda_DNA-bd_dom_sf"/>
</dbReference>
<reference evidence="5" key="1">
    <citation type="submission" date="2021-01" db="EMBL/GenBank/DDBJ databases">
        <title>Whole genome shotgun sequence of Virgisporangium ochraceum NBRC 16418.</title>
        <authorList>
            <person name="Komaki H."/>
            <person name="Tamura T."/>
        </authorList>
    </citation>
    <scope>NUCLEOTIDE SEQUENCE</scope>
    <source>
        <strain evidence="5">NBRC 16418</strain>
    </source>
</reference>
<dbReference type="GO" id="GO:0006355">
    <property type="term" value="P:regulation of DNA-templated transcription"/>
    <property type="evidence" value="ECO:0007669"/>
    <property type="project" value="InterPro"/>
</dbReference>
<dbReference type="PROSITE" id="PS50943">
    <property type="entry name" value="HTH_CROC1"/>
    <property type="match status" value="1"/>
</dbReference>
<evidence type="ECO:0000313" key="5">
    <source>
        <dbReference type="EMBL" id="GIJ67186.1"/>
    </source>
</evidence>
<dbReference type="InterPro" id="IPR051677">
    <property type="entry name" value="AfsR-DnrI-RedD_regulator"/>
</dbReference>
<dbReference type="Gene3D" id="1.10.10.10">
    <property type="entry name" value="Winged helix-like DNA-binding domain superfamily/Winged helix DNA-binding domain"/>
    <property type="match status" value="1"/>
</dbReference>
<keyword evidence="6" id="KW-1185">Reference proteome</keyword>
<dbReference type="InterPro" id="IPR016032">
    <property type="entry name" value="Sig_transdc_resp-reg_C-effctor"/>
</dbReference>
<sequence length="1018" mass="107331">MAHSEAGPALGPLIRGYRMRSGLTQAELAGRAGLSVRGLRDLESGRSNRPHLASVRRLTEALGLCPSERASLLAHVGAAPPGPVAPATSMETTVGILGPLVIRGDGHRKSPGAPMLRNLLGTLALYAPGPVATDVVIAHLWGDHPPPSARGQVHVRVGQLRRLLPGPEPVERAPDGYRLRTGLDASTFRALVTTAARALTDGDRRGARDHYARALRLWRGPVLADVGDLRHHPAAVALTALRVEAAIAHAGLAGPADRPEAVRWLRSLAADDPLHEGLAAALTLTLAAAGEQAAALATFDAVRARLREDLGIEPGPDLRAAHLRILRAAGSATDRPVPAQLPPAINGFVGRSVELAALDAALPRGAAGGAPVVVVSGTAGVGKTSLAVWWAHRVGDRFPDGQLYVNLRGYDPDGPALDPADAARGFLDALGVTPERMPDGLDARVGLYRSLLHGRRILVLLDNARDAAHVRPLLAGAPTSVTVVTSRDRLGGLIATAGARPVPLDLLPPVEACDLLVRRLGRARVDADPGAADEIVDRCAGLPLALAVVAAYAAGRPAFPLTAIARDLATGPSGDEVRTVLSWSYRGLPPAQARLFRLLAVHPGPDLDVAAAASLLGAPVGDARSALHGLAEAHLVTEHVPGRYSFHDLLRAYAATLAAGDPAGSTAAVRRVADHYLRAVTGIDHLESPQARRLPAVPAGPGVTTVTFTGHDRGQDWLDTELPVLLAVIAQAARAGLDAHVWQFAWGLWRYFEFRGRLSEWCATQELALASARRLGDPLALELTHRGYAFAYARLNRYDDALGHLDRAVAQHEVLADPAGLARLTLSRSWITGLRGDHREALGHAERALAMFEELGDRRGVVHALASAGRHLVDLGDPGHALDVLGRAWDLHQDLVDPYGRADTLDQLGRAHLRRGGPRTAAGHFTRAAALHREIGDRYSEADAYHWLGDAHRAAGDVDAARAAWSAALDLLDELCHDDATVVRGKLTRTPGGPAGRQKAADNGAPAAPVDGARTRTT</sequence>
<name>A0A8J3ZNZ7_9ACTN</name>
<evidence type="ECO:0000256" key="2">
    <source>
        <dbReference type="ARBA" id="ARBA00023163"/>
    </source>
</evidence>
<dbReference type="SMART" id="SM01043">
    <property type="entry name" value="BTAD"/>
    <property type="match status" value="1"/>
</dbReference>
<evidence type="ECO:0000313" key="6">
    <source>
        <dbReference type="Proteomes" id="UP000635606"/>
    </source>
</evidence>
<dbReference type="SMART" id="SM00530">
    <property type="entry name" value="HTH_XRE"/>
    <property type="match status" value="1"/>
</dbReference>
<dbReference type="EMBL" id="BOPH01000023">
    <property type="protein sequence ID" value="GIJ67186.1"/>
    <property type="molecule type" value="Genomic_DNA"/>
</dbReference>
<dbReference type="CDD" id="cd15831">
    <property type="entry name" value="BTAD"/>
    <property type="match status" value="1"/>
</dbReference>
<dbReference type="Pfam" id="PF03704">
    <property type="entry name" value="BTAD"/>
    <property type="match status" value="1"/>
</dbReference>
<feature type="domain" description="HTH cro/C1-type" evidence="4">
    <location>
        <begin position="14"/>
        <end position="69"/>
    </location>
</feature>
<dbReference type="Gene3D" id="1.10.260.40">
    <property type="entry name" value="lambda repressor-like DNA-binding domains"/>
    <property type="match status" value="1"/>
</dbReference>
<dbReference type="Pfam" id="PF13560">
    <property type="entry name" value="HTH_31"/>
    <property type="match status" value="1"/>
</dbReference>
<dbReference type="SUPFAM" id="SSF52540">
    <property type="entry name" value="P-loop containing nucleoside triphosphate hydrolases"/>
    <property type="match status" value="1"/>
</dbReference>
<proteinExistence type="predicted"/>
<dbReference type="PANTHER" id="PTHR35807:SF1">
    <property type="entry name" value="TRANSCRIPTIONAL REGULATOR REDD"/>
    <property type="match status" value="1"/>
</dbReference>
<dbReference type="SUPFAM" id="SSF46894">
    <property type="entry name" value="C-terminal effector domain of the bipartite response regulators"/>
    <property type="match status" value="1"/>
</dbReference>
<dbReference type="AlphaFoldDB" id="A0A8J3ZNZ7"/>
<keyword evidence="2" id="KW-0804">Transcription</keyword>
<dbReference type="InterPro" id="IPR027417">
    <property type="entry name" value="P-loop_NTPase"/>
</dbReference>
<dbReference type="SUPFAM" id="SSF48452">
    <property type="entry name" value="TPR-like"/>
    <property type="match status" value="2"/>
</dbReference>
<feature type="region of interest" description="Disordered" evidence="3">
    <location>
        <begin position="986"/>
        <end position="1018"/>
    </location>
</feature>
<keyword evidence="1" id="KW-0805">Transcription regulation</keyword>
<protein>
    <submittedName>
        <fullName evidence="5">SARP family transcriptional regulator</fullName>
    </submittedName>
</protein>
<evidence type="ECO:0000256" key="3">
    <source>
        <dbReference type="SAM" id="MobiDB-lite"/>
    </source>
</evidence>
<dbReference type="Proteomes" id="UP000635606">
    <property type="component" value="Unassembled WGS sequence"/>
</dbReference>
<dbReference type="RefSeq" id="WP_203927148.1">
    <property type="nucleotide sequence ID" value="NZ_BOPH01000023.1"/>
</dbReference>
<gene>
    <name evidence="5" type="ORF">Voc01_021030</name>
</gene>
<dbReference type="InterPro" id="IPR036388">
    <property type="entry name" value="WH-like_DNA-bd_sf"/>
</dbReference>
<dbReference type="Pfam" id="PF13424">
    <property type="entry name" value="TPR_12"/>
    <property type="match status" value="1"/>
</dbReference>
<dbReference type="Gene3D" id="1.25.40.10">
    <property type="entry name" value="Tetratricopeptide repeat domain"/>
    <property type="match status" value="2"/>
</dbReference>
<dbReference type="PANTHER" id="PTHR35807">
    <property type="entry name" value="TRANSCRIPTIONAL REGULATOR REDD-RELATED"/>
    <property type="match status" value="1"/>
</dbReference>
<accession>A0A8J3ZNZ7</accession>
<organism evidence="5 6">
    <name type="scientific">Virgisporangium ochraceum</name>
    <dbReference type="NCBI Taxonomy" id="65505"/>
    <lineage>
        <taxon>Bacteria</taxon>
        <taxon>Bacillati</taxon>
        <taxon>Actinomycetota</taxon>
        <taxon>Actinomycetes</taxon>
        <taxon>Micromonosporales</taxon>
        <taxon>Micromonosporaceae</taxon>
        <taxon>Virgisporangium</taxon>
    </lineage>
</organism>
<dbReference type="CDD" id="cd00093">
    <property type="entry name" value="HTH_XRE"/>
    <property type="match status" value="1"/>
</dbReference>
<evidence type="ECO:0000259" key="4">
    <source>
        <dbReference type="PROSITE" id="PS50943"/>
    </source>
</evidence>
<evidence type="ECO:0000256" key="1">
    <source>
        <dbReference type="ARBA" id="ARBA00023015"/>
    </source>
</evidence>
<comment type="caution">
    <text evidence="5">The sequence shown here is derived from an EMBL/GenBank/DDBJ whole genome shotgun (WGS) entry which is preliminary data.</text>
</comment>